<feature type="signal peptide" evidence="1">
    <location>
        <begin position="1"/>
        <end position="19"/>
    </location>
</feature>
<feature type="chain" id="PRO_5046474131" evidence="1">
    <location>
        <begin position="20"/>
        <end position="211"/>
    </location>
</feature>
<comment type="caution">
    <text evidence="2">The sequence shown here is derived from an EMBL/GenBank/DDBJ whole genome shotgun (WGS) entry which is preliminary data.</text>
</comment>
<sequence length="211" mass="23583">MKSLMVAVLYVLLTGQALAEEAEVKVFAIQGERLQYQPPQGWKIAYMEGTPDGDYVIEYLPDGENLASWRTGYLSIRRKSLPSENIMDQIKAKKLHLPALVAAQLQQDAKQGCQGKFEAMSHRDNTYNNLYFSVSGGFCGKYGSAAPYGEGSIVAVVEAKANFFTIQYGWRPASDTDLKDYAWRITPENAEKYIKSIMRMRVCEDAAACQP</sequence>
<proteinExistence type="predicted"/>
<evidence type="ECO:0000256" key="1">
    <source>
        <dbReference type="SAM" id="SignalP"/>
    </source>
</evidence>
<evidence type="ECO:0000313" key="2">
    <source>
        <dbReference type="EMBL" id="MEM4989094.1"/>
    </source>
</evidence>
<dbReference type="EMBL" id="JBANDC010000011">
    <property type="protein sequence ID" value="MEM4989094.1"/>
    <property type="molecule type" value="Genomic_DNA"/>
</dbReference>
<keyword evidence="1" id="KW-0732">Signal</keyword>
<gene>
    <name evidence="2" type="ORF">V8G57_17005</name>
</gene>
<organism evidence="2 3">
    <name type="scientific">Collimonas rhizosphaerae</name>
    <dbReference type="NCBI Taxonomy" id="3126357"/>
    <lineage>
        <taxon>Bacteria</taxon>
        <taxon>Pseudomonadati</taxon>
        <taxon>Pseudomonadota</taxon>
        <taxon>Betaproteobacteria</taxon>
        <taxon>Burkholderiales</taxon>
        <taxon>Oxalobacteraceae</taxon>
        <taxon>Collimonas</taxon>
    </lineage>
</organism>
<dbReference type="RefSeq" id="WP_342830362.1">
    <property type="nucleotide sequence ID" value="NZ_JBANDC010000011.1"/>
</dbReference>
<protein>
    <submittedName>
        <fullName evidence="2">Uncharacterized protein</fullName>
    </submittedName>
</protein>
<name>A0ABU9PYK4_9BURK</name>
<accession>A0ABU9PYK4</accession>
<evidence type="ECO:0000313" key="3">
    <source>
        <dbReference type="Proteomes" id="UP001495910"/>
    </source>
</evidence>
<reference evidence="2 3" key="1">
    <citation type="submission" date="2024-02" db="EMBL/GenBank/DDBJ databases">
        <title>Draft genome sequence of Collimonas sp. strain H4R21, an effective mineral-weathering bacterial strain isolated from the beech rhizosphere.</title>
        <authorList>
            <person name="Morin E."/>
            <person name="Uroz S."/>
            <person name="Leveau J.H.J."/>
            <person name="Kumar R."/>
            <person name="Rey M.W."/>
            <person name="Pham J."/>
        </authorList>
    </citation>
    <scope>NUCLEOTIDE SEQUENCE [LARGE SCALE GENOMIC DNA]</scope>
    <source>
        <strain evidence="2 3">H4R21</strain>
    </source>
</reference>
<keyword evidence="3" id="KW-1185">Reference proteome</keyword>
<dbReference type="Proteomes" id="UP001495910">
    <property type="component" value="Unassembled WGS sequence"/>
</dbReference>